<organism evidence="1 2">
    <name type="scientific">Phyllotreta striolata</name>
    <name type="common">Striped flea beetle</name>
    <name type="synonym">Crioceris striolata</name>
    <dbReference type="NCBI Taxonomy" id="444603"/>
    <lineage>
        <taxon>Eukaryota</taxon>
        <taxon>Metazoa</taxon>
        <taxon>Ecdysozoa</taxon>
        <taxon>Arthropoda</taxon>
        <taxon>Hexapoda</taxon>
        <taxon>Insecta</taxon>
        <taxon>Pterygota</taxon>
        <taxon>Neoptera</taxon>
        <taxon>Endopterygota</taxon>
        <taxon>Coleoptera</taxon>
        <taxon>Polyphaga</taxon>
        <taxon>Cucujiformia</taxon>
        <taxon>Chrysomeloidea</taxon>
        <taxon>Chrysomelidae</taxon>
        <taxon>Galerucinae</taxon>
        <taxon>Alticini</taxon>
        <taxon>Phyllotreta</taxon>
    </lineage>
</organism>
<keyword evidence="2" id="KW-1185">Reference proteome</keyword>
<evidence type="ECO:0000313" key="2">
    <source>
        <dbReference type="Proteomes" id="UP001153712"/>
    </source>
</evidence>
<reference evidence="1" key="1">
    <citation type="submission" date="2022-01" db="EMBL/GenBank/DDBJ databases">
        <authorList>
            <person name="King R."/>
        </authorList>
    </citation>
    <scope>NUCLEOTIDE SEQUENCE</scope>
</reference>
<name>A0A9N9TEB2_PHYSR</name>
<sequence length="442" mass="51913">MDRSLKDLDEEDLESRDRMPSLIPGEWIWDDRIKGLVFYSYTEKEKPLFTSVPASVSAPPRVQKDSIFKEVFHTAAVAKFTKYFERKVKPDDPNVVILQDCKDVVLYSTDVKLLNLEFIKLFHTKNVDIFLRSLIVYFQFYLQVWNKLQYRRAEAARKLRQPSVDIWEDNLRDDLADLRCVVARNYACLLTGIGEFRKYHHMKGENNMSLSEKDRRRFELLFKVSVRVIWVALQRKNLTLIEKEFDKLTRTIHFSPSEHDEFKRGSYVALPDEEKILRGKAFTEEDKLLHRSPCIQELTNGDHDYRLLSIGVTDIEDRIDRITFLEIAYTAPEELLEELFVGVGILGVPKKFLDPLLNEDFQSTKKRSSVMKPIPSFAIPPGKPYDLTKIHERLHIVPCRYKESATATNARRDQCKMWLDYLNKDGQFRRSSAFKEVPIEYK</sequence>
<dbReference type="Pfam" id="PF14895">
    <property type="entry name" value="PPPI_inhib"/>
    <property type="match status" value="1"/>
</dbReference>
<proteinExistence type="predicted"/>
<evidence type="ECO:0000313" key="1">
    <source>
        <dbReference type="EMBL" id="CAG9854596.1"/>
    </source>
</evidence>
<dbReference type="GO" id="GO:0019902">
    <property type="term" value="F:phosphatase binding"/>
    <property type="evidence" value="ECO:0007669"/>
    <property type="project" value="InterPro"/>
</dbReference>
<protein>
    <submittedName>
        <fullName evidence="1">Uncharacterized protein</fullName>
    </submittedName>
</protein>
<accession>A0A9N9TEB2</accession>
<gene>
    <name evidence="1" type="ORF">PHYEVI_LOCUS1057</name>
</gene>
<dbReference type="EMBL" id="OU900094">
    <property type="protein sequence ID" value="CAG9854596.1"/>
    <property type="molecule type" value="Genomic_DNA"/>
</dbReference>
<dbReference type="PANTHER" id="PTHR21055">
    <property type="entry name" value="PROTEIN PHOSPHATASE 1 REGULATORY SUBUNIT 36"/>
    <property type="match status" value="1"/>
</dbReference>
<dbReference type="PANTHER" id="PTHR21055:SF3">
    <property type="entry name" value="PROTEIN PHOSPHATASE 1 REGULATORY SUBUNIT 36"/>
    <property type="match status" value="1"/>
</dbReference>
<dbReference type="AlphaFoldDB" id="A0A9N9TEB2"/>
<dbReference type="OrthoDB" id="6724830at2759"/>
<dbReference type="InterPro" id="IPR026142">
    <property type="entry name" value="Pro_pase_1_reg_su_36"/>
</dbReference>
<dbReference type="Proteomes" id="UP001153712">
    <property type="component" value="Chromosome 1"/>
</dbReference>